<gene>
    <name evidence="2" type="ORF">OF850_06490</name>
</gene>
<feature type="transmembrane region" description="Helical" evidence="1">
    <location>
        <begin position="505"/>
        <end position="523"/>
    </location>
</feature>
<comment type="caution">
    <text evidence="2">The sequence shown here is derived from an EMBL/GenBank/DDBJ whole genome shotgun (WGS) entry which is preliminary data.</text>
</comment>
<keyword evidence="1" id="KW-1133">Transmembrane helix</keyword>
<evidence type="ECO:0000313" key="2">
    <source>
        <dbReference type="EMBL" id="MCW8085267.1"/>
    </source>
</evidence>
<dbReference type="EMBL" id="JAPFQI010000002">
    <property type="protein sequence ID" value="MCW8085267.1"/>
    <property type="molecule type" value="Genomic_DNA"/>
</dbReference>
<sequence>MVMEGGTSEMVAAAGRVYYTMPFYLGLGVILLYAWHRFDEPSFPRDEALPSEVVPLRYLFLRPAYVRARLVYVTISCTLYFLLVLAGRPILDALGIGAAQFPPAAWPLTIALLMVGVLPNPNMKWLNSAEDRLRRHVHAWFLVPDGVKETIAVLQDAAYTPPQAQLEAVKEPLRSRIREGLALPRTELRYRWARASMLMEAIHQIGNGAPHPLASAGFQAFQEDLVALRQRYRALRSDIDTSFASPPSEEVETALREQVDGLLQRIYAYLSWGVRHQAQSDRIVFAKLVECGFRVPVVDQGRRSFDVIAPALLLVMALVFVMNWIIDATSPQWAVSALASTVAAGLMYGGSSLIVLRRRAQMIEATTWDPASPRSLVGLAWRAGLATWAVIVAVTVFFGFEAAVNSLTGLWSAAVRGSDLDEAALWFPSRVATAAPWFLVGASFSVLLASRLDGDVRRVTLADRARDAAVAGIGLALAVVAASIIQEGLEAAIRGAPSPATVEPFLLPGTIGLLVGGIMGFVLPKAFRREIMRPARTQARLALRELMDRAKQRLGEDAEAWAFTRPEEDTDIRITPAEALRYRSHATGVWALLDQVAAARGSNWQPSAAAVIDGGRKAG</sequence>
<keyword evidence="1" id="KW-0812">Transmembrane</keyword>
<keyword evidence="1" id="KW-0472">Membrane</keyword>
<feature type="transmembrane region" description="Helical" evidence="1">
    <location>
        <begin position="332"/>
        <end position="356"/>
    </location>
</feature>
<protein>
    <recommendedName>
        <fullName evidence="4">DUF4129 domain-containing protein</fullName>
    </recommendedName>
</protein>
<feature type="transmembrane region" description="Helical" evidence="1">
    <location>
        <begin position="97"/>
        <end position="118"/>
    </location>
</feature>
<evidence type="ECO:0000256" key="1">
    <source>
        <dbReference type="SAM" id="Phobius"/>
    </source>
</evidence>
<feature type="transmembrane region" description="Helical" evidence="1">
    <location>
        <begin position="307"/>
        <end position="326"/>
    </location>
</feature>
<accession>A0ABT3NSY1</accession>
<feature type="transmembrane region" description="Helical" evidence="1">
    <location>
        <begin position="17"/>
        <end position="35"/>
    </location>
</feature>
<name>A0ABT3NSY1_9PROT</name>
<feature type="transmembrane region" description="Helical" evidence="1">
    <location>
        <begin position="468"/>
        <end position="485"/>
    </location>
</feature>
<feature type="transmembrane region" description="Helical" evidence="1">
    <location>
        <begin position="70"/>
        <end position="91"/>
    </location>
</feature>
<feature type="transmembrane region" description="Helical" evidence="1">
    <location>
        <begin position="425"/>
        <end position="448"/>
    </location>
</feature>
<reference evidence="2 3" key="1">
    <citation type="submission" date="2022-10" db="EMBL/GenBank/DDBJ databases">
        <title>Roseococcus glaciei nov., sp. nov., isolated from glacier.</title>
        <authorList>
            <person name="Liu Q."/>
            <person name="Xin Y.-H."/>
        </authorList>
    </citation>
    <scope>NUCLEOTIDE SEQUENCE [LARGE SCALE GENOMIC DNA]</scope>
    <source>
        <strain evidence="2 3">MDT2-1-1</strain>
    </source>
</reference>
<dbReference type="Proteomes" id="UP001526430">
    <property type="component" value="Unassembled WGS sequence"/>
</dbReference>
<keyword evidence="3" id="KW-1185">Reference proteome</keyword>
<proteinExistence type="predicted"/>
<feature type="transmembrane region" description="Helical" evidence="1">
    <location>
        <begin position="376"/>
        <end position="400"/>
    </location>
</feature>
<evidence type="ECO:0000313" key="3">
    <source>
        <dbReference type="Proteomes" id="UP001526430"/>
    </source>
</evidence>
<evidence type="ECO:0008006" key="4">
    <source>
        <dbReference type="Google" id="ProtNLM"/>
    </source>
</evidence>
<organism evidence="2 3">
    <name type="scientific">Sabulicella glaciei</name>
    <dbReference type="NCBI Taxonomy" id="2984948"/>
    <lineage>
        <taxon>Bacteria</taxon>
        <taxon>Pseudomonadati</taxon>
        <taxon>Pseudomonadota</taxon>
        <taxon>Alphaproteobacteria</taxon>
        <taxon>Acetobacterales</taxon>
        <taxon>Acetobacteraceae</taxon>
        <taxon>Sabulicella</taxon>
    </lineage>
</organism>